<keyword evidence="1" id="KW-0175">Coiled coil</keyword>
<accession>A0A6I7DBC3</accession>
<feature type="coiled-coil region" evidence="1">
    <location>
        <begin position="39"/>
        <end position="101"/>
    </location>
</feature>
<reference evidence="3 4" key="1">
    <citation type="submission" date="2019-09" db="EMBL/GenBank/DDBJ databases">
        <title>Emergence of a chromosome-mediated tetracycline resistance gene in Proteus strain.</title>
        <authorList>
            <person name="He D."/>
            <person name="Wang L."/>
        </authorList>
    </citation>
    <scope>NUCLEOTIDE SEQUENCE [LARGE SCALE GENOMIC DNA]</scope>
    <source>
        <strain evidence="3 4">T60</strain>
    </source>
</reference>
<dbReference type="AlphaFoldDB" id="A0A6I7DBC3"/>
<dbReference type="EMBL" id="CP043925">
    <property type="protein sequence ID" value="QHN11994.1"/>
    <property type="molecule type" value="Genomic_DNA"/>
</dbReference>
<gene>
    <name evidence="3" type="ORF">F1325_16755</name>
</gene>
<organism evidence="3 4">
    <name type="scientific">Proteus columbae</name>
    <dbReference type="NCBI Taxonomy" id="1987580"/>
    <lineage>
        <taxon>Bacteria</taxon>
        <taxon>Pseudomonadati</taxon>
        <taxon>Pseudomonadota</taxon>
        <taxon>Gammaproteobacteria</taxon>
        <taxon>Enterobacterales</taxon>
        <taxon>Morganellaceae</taxon>
        <taxon>Proteus</taxon>
    </lineage>
</organism>
<dbReference type="Proteomes" id="UP000464700">
    <property type="component" value="Chromosome"/>
</dbReference>
<evidence type="ECO:0000313" key="4">
    <source>
        <dbReference type="Proteomes" id="UP000464700"/>
    </source>
</evidence>
<evidence type="ECO:0000313" key="3">
    <source>
        <dbReference type="EMBL" id="QHN11994.1"/>
    </source>
</evidence>
<evidence type="ECO:0000256" key="2">
    <source>
        <dbReference type="SAM" id="Phobius"/>
    </source>
</evidence>
<protein>
    <submittedName>
        <fullName evidence="3">DUF2570 domain-containing protein</fullName>
    </submittedName>
</protein>
<keyword evidence="2" id="KW-0472">Membrane</keyword>
<keyword evidence="2" id="KW-1133">Transmembrane helix</keyword>
<proteinExistence type="predicted"/>
<keyword evidence="4" id="KW-1185">Reference proteome</keyword>
<sequence>MSRSISMNMSAFLRLGIKGGIAIMIVVALLVLRYQYNQINRLSEQNSQLEYQQRTLQSQLIQWHEQAEKVSETLTHQQEEQRYLEEENHAIRQELRQLLAQAPCANEPVPNAVIQLQQSTLNRRGSTQ</sequence>
<feature type="transmembrane region" description="Helical" evidence="2">
    <location>
        <begin position="12"/>
        <end position="36"/>
    </location>
</feature>
<keyword evidence="2" id="KW-0812">Transmembrane</keyword>
<dbReference type="KEGG" id="pcol:F1325_16755"/>
<evidence type="ECO:0000256" key="1">
    <source>
        <dbReference type="SAM" id="Coils"/>
    </source>
</evidence>
<name>A0A6I7DBC3_9GAMM</name>